<accession>A0A6L2PLU7</accession>
<name>A0A6L2PLU7_COPFO</name>
<dbReference type="OrthoDB" id="6782743at2759"/>
<sequence>GSLFQEWRFVVKTRLFRTHFNIPRHGCAPCRNTIKARVQNFQESASASKRKPRGRIPRVGTPENVGNVRLAIVKSPRRSVRRHSASVRLPDRSVQRILHKDLNFHPSKTVTVQELNGRNMANRRNSSKQLLETLNDDDAINATLMTDELGYWTSPAIDLQYFFHTSLSPDLLDKQHILVEQYYKSLTETLSALGYRGLQPTLEQLQGQLQRRGLYGVLTSCAVLPVILVDRTNVPDAEKLFRNEEDVHLSEGYKEIMKKFLPIFEEKRWL</sequence>
<proteinExistence type="predicted"/>
<dbReference type="EMBL" id="BLKM01011529">
    <property type="protein sequence ID" value="GFG33549.1"/>
    <property type="molecule type" value="Genomic_DNA"/>
</dbReference>
<dbReference type="InterPro" id="IPR004119">
    <property type="entry name" value="EcKL"/>
</dbReference>
<protein>
    <recommendedName>
        <fullName evidence="4">DUF4817 domain-containing protein</fullName>
    </recommendedName>
</protein>
<evidence type="ECO:0000313" key="3">
    <source>
        <dbReference type="Proteomes" id="UP000502823"/>
    </source>
</evidence>
<dbReference type="PANTHER" id="PTHR11012:SF56">
    <property type="entry name" value="CHK KINASE-LIKE DOMAIN-CONTAINING PROTEIN-RELATED"/>
    <property type="match status" value="1"/>
</dbReference>
<dbReference type="Proteomes" id="UP000502823">
    <property type="component" value="Unassembled WGS sequence"/>
</dbReference>
<comment type="caution">
    <text evidence="2">The sequence shown here is derived from an EMBL/GenBank/DDBJ whole genome shotgun (WGS) entry which is preliminary data.</text>
</comment>
<reference evidence="3" key="1">
    <citation type="submission" date="2020-01" db="EMBL/GenBank/DDBJ databases">
        <title>Draft genome sequence of the Termite Coptotermes fromosanus.</title>
        <authorList>
            <person name="Itakura S."/>
            <person name="Yosikawa Y."/>
            <person name="Umezawa K."/>
        </authorList>
    </citation>
    <scope>NUCLEOTIDE SEQUENCE [LARGE SCALE GENOMIC DNA]</scope>
</reference>
<dbReference type="InParanoid" id="A0A6L2PLU7"/>
<dbReference type="Pfam" id="PF02958">
    <property type="entry name" value="EcKL"/>
    <property type="match status" value="1"/>
</dbReference>
<evidence type="ECO:0008006" key="4">
    <source>
        <dbReference type="Google" id="ProtNLM"/>
    </source>
</evidence>
<dbReference type="AlphaFoldDB" id="A0A6L2PLU7"/>
<keyword evidence="3" id="KW-1185">Reference proteome</keyword>
<organism evidence="2 3">
    <name type="scientific">Coptotermes formosanus</name>
    <name type="common">Formosan subterranean termite</name>
    <dbReference type="NCBI Taxonomy" id="36987"/>
    <lineage>
        <taxon>Eukaryota</taxon>
        <taxon>Metazoa</taxon>
        <taxon>Ecdysozoa</taxon>
        <taxon>Arthropoda</taxon>
        <taxon>Hexapoda</taxon>
        <taxon>Insecta</taxon>
        <taxon>Pterygota</taxon>
        <taxon>Neoptera</taxon>
        <taxon>Polyneoptera</taxon>
        <taxon>Dictyoptera</taxon>
        <taxon>Blattodea</taxon>
        <taxon>Blattoidea</taxon>
        <taxon>Termitoidae</taxon>
        <taxon>Rhinotermitidae</taxon>
        <taxon>Coptotermes</taxon>
    </lineage>
</organism>
<gene>
    <name evidence="2" type="ORF">Cfor_12305</name>
</gene>
<evidence type="ECO:0000256" key="1">
    <source>
        <dbReference type="SAM" id="MobiDB-lite"/>
    </source>
</evidence>
<feature type="non-terminal residue" evidence="2">
    <location>
        <position position="1"/>
    </location>
</feature>
<evidence type="ECO:0000313" key="2">
    <source>
        <dbReference type="EMBL" id="GFG33549.1"/>
    </source>
</evidence>
<feature type="region of interest" description="Disordered" evidence="1">
    <location>
        <begin position="42"/>
        <end position="61"/>
    </location>
</feature>
<dbReference type="PANTHER" id="PTHR11012">
    <property type="entry name" value="PROTEIN KINASE-LIKE DOMAIN-CONTAINING"/>
    <property type="match status" value="1"/>
</dbReference>